<dbReference type="OrthoDB" id="432528at2759"/>
<comment type="caution">
    <text evidence="3">The sequence shown here is derived from an EMBL/GenBank/DDBJ whole genome shotgun (WGS) entry which is preliminary data.</text>
</comment>
<dbReference type="EMBL" id="BDIP01000653">
    <property type="protein sequence ID" value="GIQ82308.1"/>
    <property type="molecule type" value="Genomic_DNA"/>
</dbReference>
<dbReference type="InterPro" id="IPR006652">
    <property type="entry name" value="Kelch_1"/>
</dbReference>
<evidence type="ECO:0000313" key="5">
    <source>
        <dbReference type="Proteomes" id="UP000265618"/>
    </source>
</evidence>
<dbReference type="PANTHER" id="PTHR46093">
    <property type="entry name" value="ACYL-COA-BINDING DOMAIN-CONTAINING PROTEIN 5"/>
    <property type="match status" value="1"/>
</dbReference>
<keyword evidence="5" id="KW-1185">Reference proteome</keyword>
<keyword evidence="1" id="KW-0880">Kelch repeat</keyword>
<dbReference type="InterPro" id="IPR015915">
    <property type="entry name" value="Kelch-typ_b-propeller"/>
</dbReference>
<evidence type="ECO:0000313" key="3">
    <source>
        <dbReference type="EMBL" id="GIQ79826.1"/>
    </source>
</evidence>
<dbReference type="Proteomes" id="UP000265618">
    <property type="component" value="Unassembled WGS sequence"/>
</dbReference>
<reference evidence="3 5" key="2">
    <citation type="journal article" date="2018" name="PLoS ONE">
        <title>The draft genome of Kipferlia bialata reveals reductive genome evolution in fornicate parasites.</title>
        <authorList>
            <person name="Tanifuji G."/>
            <person name="Takabayashi S."/>
            <person name="Kume K."/>
            <person name="Takagi M."/>
            <person name="Nakayama T."/>
            <person name="Kamikawa R."/>
            <person name="Inagaki Y."/>
            <person name="Hashimoto T."/>
        </authorList>
    </citation>
    <scope>NUCLEOTIDE SEQUENCE [LARGE SCALE GENOMIC DNA]</scope>
    <source>
        <strain evidence="3">NY0173</strain>
    </source>
</reference>
<evidence type="ECO:0000256" key="2">
    <source>
        <dbReference type="ARBA" id="ARBA00022737"/>
    </source>
</evidence>
<dbReference type="PANTHER" id="PTHR46093:SF18">
    <property type="entry name" value="FIBRONECTIN TYPE-III DOMAIN-CONTAINING PROTEIN"/>
    <property type="match status" value="1"/>
</dbReference>
<evidence type="ECO:0008006" key="6">
    <source>
        <dbReference type="Google" id="ProtNLM"/>
    </source>
</evidence>
<dbReference type="SMART" id="SM00612">
    <property type="entry name" value="Kelch"/>
    <property type="match status" value="2"/>
</dbReference>
<dbReference type="SUPFAM" id="SSF117281">
    <property type="entry name" value="Kelch motif"/>
    <property type="match status" value="1"/>
</dbReference>
<dbReference type="Gene3D" id="2.120.10.80">
    <property type="entry name" value="Kelch-type beta propeller"/>
    <property type="match status" value="1"/>
</dbReference>
<reference evidence="3" key="1">
    <citation type="submission" date="2016-10" db="EMBL/GenBank/DDBJ databases">
        <authorList>
            <person name="Tanifuji G."/>
            <person name="Kume K."/>
            <person name="Nakayama T."/>
            <person name="Takabayashi S."/>
            <person name="Hashimoto T."/>
        </authorList>
    </citation>
    <scope>NUCLEOTIDE SEQUENCE</scope>
    <source>
        <strain evidence="3">NY0173</strain>
    </source>
</reference>
<keyword evidence="2" id="KW-0677">Repeat</keyword>
<name>A0A9K3GF18_9EUKA</name>
<organism evidence="3 5">
    <name type="scientific">Kipferlia bialata</name>
    <dbReference type="NCBI Taxonomy" id="797122"/>
    <lineage>
        <taxon>Eukaryota</taxon>
        <taxon>Metamonada</taxon>
        <taxon>Carpediemonas-like organisms</taxon>
        <taxon>Kipferlia</taxon>
    </lineage>
</organism>
<protein>
    <recommendedName>
        <fullName evidence="6">Kelch repeat type 1</fullName>
    </recommendedName>
</protein>
<evidence type="ECO:0000313" key="4">
    <source>
        <dbReference type="EMBL" id="GIQ82308.1"/>
    </source>
</evidence>
<gene>
    <name evidence="3" type="ORF">KIPB_000526</name>
    <name evidence="4" type="ORF">KIPB_003421</name>
</gene>
<proteinExistence type="predicted"/>
<sequence>MPPSLVFKSHPIGHRGDHGALVYTGPLAPDGHSPAETLGEGEAYTALLLGKNIVVETHHCMCLSLDTDSGSICSEPMVCPLATDITYASATRIGDSVYVYGGHSGGVSLDTLHTYSIRSGEWHQIPKTGDWPSPRYCHTAFTLGGMLYIAGGYDDSGHATGAGCYDTVGGVFTWLPDPPSPFAYSCAVTQGERVLLIGSDMGEGMQHLSYTQAEGWCPERDGSAYGVYAAGAVSIRGTVYVIGGYTETDGNRVHILPQPCETDTCTWRLGEDMPVCTGDTRC</sequence>
<accession>A0A9K3GF18</accession>
<evidence type="ECO:0000256" key="1">
    <source>
        <dbReference type="ARBA" id="ARBA00022441"/>
    </source>
</evidence>
<dbReference type="Pfam" id="PF24681">
    <property type="entry name" value="Kelch_KLHDC2_KLHL20_DRC7"/>
    <property type="match status" value="1"/>
</dbReference>
<dbReference type="EMBL" id="BDIP01000062">
    <property type="protein sequence ID" value="GIQ79826.1"/>
    <property type="molecule type" value="Genomic_DNA"/>
</dbReference>
<dbReference type="AlphaFoldDB" id="A0A9K3GF18"/>